<dbReference type="InterPro" id="IPR020476">
    <property type="entry name" value="Nudix_hydrolase"/>
</dbReference>
<dbReference type="EMBL" id="LCLS01000003">
    <property type="protein sequence ID" value="KKU22362.1"/>
    <property type="molecule type" value="Genomic_DNA"/>
</dbReference>
<name>A0A0G1NPW0_9BACT</name>
<sequence length="159" mass="18585">MRLPIRAAGITLKENQVLLLWRNNHGREYCVFPGGGVEEGETKEEAVVRELMEETSITIQVKKLLYELTYLKNNQYHSQQCFYLCLFVSGKPRLGDFNEKKTMNGGKNLYKPMWVPTDGILKQRIYPTEIKQWLAQDIPNNFINTPRLETLHLENLRND</sequence>
<gene>
    <name evidence="4" type="ORF">UX31_C0003G0028</name>
</gene>
<dbReference type="Gene3D" id="3.90.79.10">
    <property type="entry name" value="Nucleoside Triphosphate Pyrophosphohydrolase"/>
    <property type="match status" value="1"/>
</dbReference>
<comment type="cofactor">
    <cofactor evidence="1">
        <name>Mg(2+)</name>
        <dbReference type="ChEBI" id="CHEBI:18420"/>
    </cofactor>
</comment>
<dbReference type="InterPro" id="IPR015797">
    <property type="entry name" value="NUDIX_hydrolase-like_dom_sf"/>
</dbReference>
<protein>
    <submittedName>
        <fullName evidence="4">NUDIX hydrolase</fullName>
    </submittedName>
</protein>
<organism evidence="4 5">
    <name type="scientific">Candidatus Nomurabacteria bacterium GW2011_GWA1_46_11</name>
    <dbReference type="NCBI Taxonomy" id="1618732"/>
    <lineage>
        <taxon>Bacteria</taxon>
        <taxon>Candidatus Nomuraibacteriota</taxon>
    </lineage>
</organism>
<evidence type="ECO:0000313" key="5">
    <source>
        <dbReference type="Proteomes" id="UP000034107"/>
    </source>
</evidence>
<evidence type="ECO:0000256" key="1">
    <source>
        <dbReference type="ARBA" id="ARBA00001946"/>
    </source>
</evidence>
<evidence type="ECO:0000259" key="3">
    <source>
        <dbReference type="PROSITE" id="PS51462"/>
    </source>
</evidence>
<evidence type="ECO:0000256" key="2">
    <source>
        <dbReference type="ARBA" id="ARBA00022801"/>
    </source>
</evidence>
<reference evidence="4 5" key="1">
    <citation type="journal article" date="2015" name="Nature">
        <title>rRNA introns, odd ribosomes, and small enigmatic genomes across a large radiation of phyla.</title>
        <authorList>
            <person name="Brown C.T."/>
            <person name="Hug L.A."/>
            <person name="Thomas B.C."/>
            <person name="Sharon I."/>
            <person name="Castelle C.J."/>
            <person name="Singh A."/>
            <person name="Wilkins M.J."/>
            <person name="Williams K.H."/>
            <person name="Banfield J.F."/>
        </authorList>
    </citation>
    <scope>NUCLEOTIDE SEQUENCE [LARGE SCALE GENOMIC DNA]</scope>
</reference>
<dbReference type="SUPFAM" id="SSF55811">
    <property type="entry name" value="Nudix"/>
    <property type="match status" value="1"/>
</dbReference>
<dbReference type="InterPro" id="IPR000086">
    <property type="entry name" value="NUDIX_hydrolase_dom"/>
</dbReference>
<dbReference type="PANTHER" id="PTHR43046:SF14">
    <property type="entry name" value="MUTT_NUDIX FAMILY PROTEIN"/>
    <property type="match status" value="1"/>
</dbReference>
<dbReference type="PROSITE" id="PS51462">
    <property type="entry name" value="NUDIX"/>
    <property type="match status" value="1"/>
</dbReference>
<dbReference type="Proteomes" id="UP000034107">
    <property type="component" value="Unassembled WGS sequence"/>
</dbReference>
<keyword evidence="2 4" id="KW-0378">Hydrolase</keyword>
<evidence type="ECO:0000313" key="4">
    <source>
        <dbReference type="EMBL" id="KKU22362.1"/>
    </source>
</evidence>
<proteinExistence type="predicted"/>
<comment type="caution">
    <text evidence="4">The sequence shown here is derived from an EMBL/GenBank/DDBJ whole genome shotgun (WGS) entry which is preliminary data.</text>
</comment>
<dbReference type="GO" id="GO:0016787">
    <property type="term" value="F:hydrolase activity"/>
    <property type="evidence" value="ECO:0007669"/>
    <property type="project" value="UniProtKB-KW"/>
</dbReference>
<dbReference type="AlphaFoldDB" id="A0A0G1NPW0"/>
<feature type="domain" description="Nudix hydrolase" evidence="3">
    <location>
        <begin position="1"/>
        <end position="140"/>
    </location>
</feature>
<dbReference type="Pfam" id="PF00293">
    <property type="entry name" value="NUDIX"/>
    <property type="match status" value="1"/>
</dbReference>
<accession>A0A0G1NPW0</accession>
<dbReference type="PRINTS" id="PR00502">
    <property type="entry name" value="NUDIXFAMILY"/>
</dbReference>
<dbReference type="PANTHER" id="PTHR43046">
    <property type="entry name" value="GDP-MANNOSE MANNOSYL HYDROLASE"/>
    <property type="match status" value="1"/>
</dbReference>